<dbReference type="Proteomes" id="UP001165960">
    <property type="component" value="Unassembled WGS sequence"/>
</dbReference>
<comment type="caution">
    <text evidence="1">The sequence shown here is derived from an EMBL/GenBank/DDBJ whole genome shotgun (WGS) entry which is preliminary data.</text>
</comment>
<accession>A0ACC2RR95</accession>
<evidence type="ECO:0000313" key="2">
    <source>
        <dbReference type="Proteomes" id="UP001165960"/>
    </source>
</evidence>
<proteinExistence type="predicted"/>
<dbReference type="EMBL" id="QTSX02006633">
    <property type="protein sequence ID" value="KAJ9052614.1"/>
    <property type="molecule type" value="Genomic_DNA"/>
</dbReference>
<reference evidence="1" key="1">
    <citation type="submission" date="2022-04" db="EMBL/GenBank/DDBJ databases">
        <title>Genome of the entomopathogenic fungus Entomophthora muscae.</title>
        <authorList>
            <person name="Elya C."/>
            <person name="Lovett B.R."/>
            <person name="Lee E."/>
            <person name="Macias A.M."/>
            <person name="Hajek A.E."/>
            <person name="De Bivort B.L."/>
            <person name="Kasson M.T."/>
            <person name="De Fine Licht H.H."/>
            <person name="Stajich J.E."/>
        </authorList>
    </citation>
    <scope>NUCLEOTIDE SEQUENCE</scope>
    <source>
        <strain evidence="1">Berkeley</strain>
    </source>
</reference>
<gene>
    <name evidence="1" type="ORF">DSO57_1032453</name>
</gene>
<organism evidence="1 2">
    <name type="scientific">Entomophthora muscae</name>
    <dbReference type="NCBI Taxonomy" id="34485"/>
    <lineage>
        <taxon>Eukaryota</taxon>
        <taxon>Fungi</taxon>
        <taxon>Fungi incertae sedis</taxon>
        <taxon>Zoopagomycota</taxon>
        <taxon>Entomophthoromycotina</taxon>
        <taxon>Entomophthoromycetes</taxon>
        <taxon>Entomophthorales</taxon>
        <taxon>Entomophthoraceae</taxon>
        <taxon>Entomophthora</taxon>
    </lineage>
</organism>
<name>A0ACC2RR95_9FUNG</name>
<sequence length="76" mass="8551">MALPCHTINKDIIRGNNLLTPPDLTKRRVGSSPSKFQPREICFKIRSLVRYGVGSQGTIPKGHRKPTTTIDPRRKV</sequence>
<evidence type="ECO:0000313" key="1">
    <source>
        <dbReference type="EMBL" id="KAJ9052614.1"/>
    </source>
</evidence>
<keyword evidence="2" id="KW-1185">Reference proteome</keyword>
<protein>
    <submittedName>
        <fullName evidence="1">Uncharacterized protein</fullName>
    </submittedName>
</protein>